<keyword evidence="6 11" id="KW-1133">Transmembrane helix</keyword>
<evidence type="ECO:0000256" key="3">
    <source>
        <dbReference type="ARBA" id="ARBA00022692"/>
    </source>
</evidence>
<dbReference type="PANTHER" id="PTHR12428">
    <property type="entry name" value="OXA1"/>
    <property type="match status" value="1"/>
</dbReference>
<feature type="domain" description="Membrane insertase YidC/Oxa/ALB C-terminal" evidence="12">
    <location>
        <begin position="162"/>
        <end position="354"/>
    </location>
</feature>
<dbReference type="Pfam" id="PF02096">
    <property type="entry name" value="60KD_IMP"/>
    <property type="match status" value="1"/>
</dbReference>
<evidence type="ECO:0000313" key="13">
    <source>
        <dbReference type="EMBL" id="BAM79044.1"/>
    </source>
</evidence>
<protein>
    <submittedName>
        <fullName evidence="13">Similar to mitochondrial inner membrane protein OXA1</fullName>
    </submittedName>
</protein>
<accession>M1V6L4</accession>
<reference evidence="13 14" key="2">
    <citation type="journal article" date="2007" name="BMC Biol.">
        <title>A 100%-complete sequence reveals unusually simple genomic features in the hot-spring red alga Cyanidioschyzon merolae.</title>
        <authorList>
            <person name="Nozaki H."/>
            <person name="Takano H."/>
            <person name="Misumi O."/>
            <person name="Terasawa K."/>
            <person name="Matsuzaki M."/>
            <person name="Maruyama S."/>
            <person name="Nishida K."/>
            <person name="Yagisawa F."/>
            <person name="Yoshida Y."/>
            <person name="Fujiwara T."/>
            <person name="Takio S."/>
            <person name="Tamura K."/>
            <person name="Chung S.J."/>
            <person name="Nakamura S."/>
            <person name="Kuroiwa H."/>
            <person name="Tanaka K."/>
            <person name="Sato N."/>
            <person name="Kuroiwa T."/>
        </authorList>
    </citation>
    <scope>NUCLEOTIDE SEQUENCE [LARGE SCALE GENOMIC DNA]</scope>
    <source>
        <strain evidence="13 14">10D</strain>
    </source>
</reference>
<evidence type="ECO:0000256" key="4">
    <source>
        <dbReference type="ARBA" id="ARBA00022792"/>
    </source>
</evidence>
<dbReference type="NCBIfam" id="TIGR03592">
    <property type="entry name" value="yidC_oxa1_cterm"/>
    <property type="match status" value="1"/>
</dbReference>
<keyword evidence="5" id="KW-0809">Transit peptide</keyword>
<evidence type="ECO:0000313" key="14">
    <source>
        <dbReference type="Proteomes" id="UP000007014"/>
    </source>
</evidence>
<dbReference type="RefSeq" id="XP_005535330.1">
    <property type="nucleotide sequence ID" value="XM_005535273.1"/>
</dbReference>
<evidence type="ECO:0000256" key="6">
    <source>
        <dbReference type="ARBA" id="ARBA00022989"/>
    </source>
</evidence>
<dbReference type="CDD" id="cd20069">
    <property type="entry name" value="5TM_Oxa1-like"/>
    <property type="match status" value="1"/>
</dbReference>
<feature type="transmembrane region" description="Helical" evidence="11">
    <location>
        <begin position="320"/>
        <end position="342"/>
    </location>
</feature>
<keyword evidence="3 9" id="KW-0812">Transmembrane</keyword>
<feature type="transmembrane region" description="Helical" evidence="11">
    <location>
        <begin position="162"/>
        <end position="185"/>
    </location>
</feature>
<feature type="compositionally biased region" description="Polar residues" evidence="10">
    <location>
        <begin position="95"/>
        <end position="106"/>
    </location>
</feature>
<dbReference type="GO" id="GO:0005743">
    <property type="term" value="C:mitochondrial inner membrane"/>
    <property type="evidence" value="ECO:0007669"/>
    <property type="project" value="UniProtKB-SubCell"/>
</dbReference>
<proteinExistence type="inferred from homology"/>
<gene>
    <name evidence="13" type="ORF">CYME_CMC118C</name>
</gene>
<dbReference type="InterPro" id="IPR001708">
    <property type="entry name" value="YidC/ALB3/OXA1/COX18"/>
</dbReference>
<organism evidence="13 14">
    <name type="scientific">Cyanidioschyzon merolae (strain NIES-3377 / 10D)</name>
    <name type="common">Unicellular red alga</name>
    <dbReference type="NCBI Taxonomy" id="280699"/>
    <lineage>
        <taxon>Eukaryota</taxon>
        <taxon>Rhodophyta</taxon>
        <taxon>Bangiophyceae</taxon>
        <taxon>Cyanidiales</taxon>
        <taxon>Cyanidiaceae</taxon>
        <taxon>Cyanidioschyzon</taxon>
    </lineage>
</organism>
<dbReference type="GO" id="GO:0032977">
    <property type="term" value="F:membrane insertase activity"/>
    <property type="evidence" value="ECO:0007669"/>
    <property type="project" value="InterPro"/>
</dbReference>
<dbReference type="eggNOG" id="KOG1239">
    <property type="taxonomic scope" value="Eukaryota"/>
</dbReference>
<dbReference type="EMBL" id="AP006485">
    <property type="protein sequence ID" value="BAM79044.1"/>
    <property type="molecule type" value="Genomic_DNA"/>
</dbReference>
<dbReference type="HOGENOM" id="CLU_644605_0_0_1"/>
<dbReference type="Gramene" id="CMC118CT">
    <property type="protein sequence ID" value="CMC118CT"/>
    <property type="gene ID" value="CMC118C"/>
</dbReference>
<evidence type="ECO:0000256" key="5">
    <source>
        <dbReference type="ARBA" id="ARBA00022946"/>
    </source>
</evidence>
<feature type="region of interest" description="Disordered" evidence="10">
    <location>
        <begin position="84"/>
        <end position="106"/>
    </location>
</feature>
<evidence type="ECO:0000256" key="2">
    <source>
        <dbReference type="ARBA" id="ARBA00009877"/>
    </source>
</evidence>
<evidence type="ECO:0000256" key="8">
    <source>
        <dbReference type="ARBA" id="ARBA00023136"/>
    </source>
</evidence>
<sequence>MLRQCLFGVGRLLSGEQGLKNASRFLARGIHARAAHALPVTRASTPGATLVQRDPFRRLDCIDLGKLQVRRLQSESSRAVGRAESATAVLGAESPKSTGPGTTTVDSEATAKIADDLRASSNAASTDLASEAAEAALSAERNWYDPVVQGIIMFQEYTDLPWWATVAAVTVLARILVLPLTLNTFRNAARMQSIKPDVDAIKERMQAAMHSGDQQRIRALQQQVFRLLRENQISPLRSLVNPLVQMPLFISFFLGLRKIAKIYPDELRNGGLGWFRDLSLPDPFYGLPALTSATMLFMIQMGTETGGAQLPPFALNLMRIFALILLPLTAQFPAILFCYWLPNNLFSMLQAFALRHQRVRRWLGCPPLGARSAAATAGAHTNRDAMPDAKTAAIRSYLRSSDANAPVDATRMKILESPPQRSAKAR</sequence>
<evidence type="ECO:0000256" key="10">
    <source>
        <dbReference type="SAM" id="MobiDB-lite"/>
    </source>
</evidence>
<evidence type="ECO:0000256" key="1">
    <source>
        <dbReference type="ARBA" id="ARBA00004448"/>
    </source>
</evidence>
<keyword evidence="14" id="KW-1185">Reference proteome</keyword>
<evidence type="ECO:0000256" key="11">
    <source>
        <dbReference type="SAM" id="Phobius"/>
    </source>
</evidence>
<evidence type="ECO:0000256" key="7">
    <source>
        <dbReference type="ARBA" id="ARBA00023128"/>
    </source>
</evidence>
<dbReference type="GO" id="GO:0032979">
    <property type="term" value="P:protein insertion into mitochondrial inner membrane from matrix"/>
    <property type="evidence" value="ECO:0007669"/>
    <property type="project" value="TreeGrafter"/>
</dbReference>
<dbReference type="AlphaFoldDB" id="M1V6L4"/>
<keyword evidence="7" id="KW-0496">Mitochondrion</keyword>
<dbReference type="KEGG" id="cme:CYME_CMC118C"/>
<dbReference type="Proteomes" id="UP000007014">
    <property type="component" value="Chromosome 3"/>
</dbReference>
<keyword evidence="8 11" id="KW-0472">Membrane</keyword>
<dbReference type="OMA" id="FSRGNRH"/>
<reference evidence="13 14" key="1">
    <citation type="journal article" date="2004" name="Nature">
        <title>Genome sequence of the ultrasmall unicellular red alga Cyanidioschyzon merolae 10D.</title>
        <authorList>
            <person name="Matsuzaki M."/>
            <person name="Misumi O."/>
            <person name="Shin-i T."/>
            <person name="Maruyama S."/>
            <person name="Takahara M."/>
            <person name="Miyagishima S."/>
            <person name="Mori T."/>
            <person name="Nishida K."/>
            <person name="Yagisawa F."/>
            <person name="Nishida K."/>
            <person name="Yoshida Y."/>
            <person name="Nishimura Y."/>
            <person name="Nakao S."/>
            <person name="Kobayashi T."/>
            <person name="Momoyama Y."/>
            <person name="Higashiyama T."/>
            <person name="Minoda A."/>
            <person name="Sano M."/>
            <person name="Nomoto H."/>
            <person name="Oishi K."/>
            <person name="Hayashi H."/>
            <person name="Ohta F."/>
            <person name="Nishizaka S."/>
            <person name="Haga S."/>
            <person name="Miura S."/>
            <person name="Morishita T."/>
            <person name="Kabeya Y."/>
            <person name="Terasawa K."/>
            <person name="Suzuki Y."/>
            <person name="Ishii Y."/>
            <person name="Asakawa S."/>
            <person name="Takano H."/>
            <person name="Ohta N."/>
            <person name="Kuroiwa H."/>
            <person name="Tanaka K."/>
            <person name="Shimizu N."/>
            <person name="Sugano S."/>
            <person name="Sato N."/>
            <person name="Nozaki H."/>
            <person name="Ogasawara N."/>
            <person name="Kohara Y."/>
            <person name="Kuroiwa T."/>
        </authorList>
    </citation>
    <scope>NUCLEOTIDE SEQUENCE [LARGE SCALE GENOMIC DNA]</scope>
    <source>
        <strain evidence="13 14">10D</strain>
    </source>
</reference>
<name>M1V6L4_CYAM1</name>
<dbReference type="InterPro" id="IPR028055">
    <property type="entry name" value="YidC/Oxa/ALB_C"/>
</dbReference>
<evidence type="ECO:0000256" key="9">
    <source>
        <dbReference type="RuleBase" id="RU003945"/>
    </source>
</evidence>
<dbReference type="STRING" id="280699.M1V6L4"/>
<evidence type="ECO:0000259" key="12">
    <source>
        <dbReference type="Pfam" id="PF02096"/>
    </source>
</evidence>
<comment type="similarity">
    <text evidence="2 9">Belongs to the OXA1/ALB3/YidC family.</text>
</comment>
<keyword evidence="4" id="KW-0999">Mitochondrion inner membrane</keyword>
<dbReference type="OrthoDB" id="2148490at2759"/>
<dbReference type="GeneID" id="16992538"/>
<feature type="transmembrane region" description="Helical" evidence="11">
    <location>
        <begin position="280"/>
        <end position="299"/>
    </location>
</feature>
<dbReference type="PANTHER" id="PTHR12428:SF66">
    <property type="entry name" value="MITOCHONDRIAL INNER MEMBRANE PROTEIN OXA1L"/>
    <property type="match status" value="1"/>
</dbReference>
<comment type="subcellular location">
    <subcellularLocation>
        <location evidence="9">Membrane</location>
        <topology evidence="9">Multi-pass membrane protein</topology>
    </subcellularLocation>
    <subcellularLocation>
        <location evidence="1">Mitochondrion inner membrane</location>
        <topology evidence="1">Multi-pass membrane protein</topology>
    </subcellularLocation>
</comment>